<protein>
    <submittedName>
        <fullName evidence="1">Uncharacterized protein</fullName>
    </submittedName>
</protein>
<reference evidence="1 2" key="1">
    <citation type="submission" date="2013-10" db="EMBL/GenBank/DDBJ databases">
        <title>The Genome Sequence of Ruminococcus gnavus CC55_001C.</title>
        <authorList>
            <consortium name="The Broad Institute Genomics Platform"/>
            <person name="Earl A."/>
            <person name="Allen-Vercoe E."/>
            <person name="Daigneault M."/>
            <person name="Young S.K."/>
            <person name="Zeng Q."/>
            <person name="Gargeya S."/>
            <person name="Fitzgerald M."/>
            <person name="Abouelleil A."/>
            <person name="Alvarado L."/>
            <person name="Chapman S.B."/>
            <person name="Gainer-Dewar J."/>
            <person name="Goldberg J."/>
            <person name="Griggs A."/>
            <person name="Gujja S."/>
            <person name="Hansen M."/>
            <person name="Howarth C."/>
            <person name="Imamovic A."/>
            <person name="Ireland A."/>
            <person name="Larimer J."/>
            <person name="McCowan C."/>
            <person name="Murphy C."/>
            <person name="Pearson M."/>
            <person name="Poon T.W."/>
            <person name="Priest M."/>
            <person name="Roberts A."/>
            <person name="Saif S."/>
            <person name="Shea T."/>
            <person name="Sykes S."/>
            <person name="Wortman J."/>
            <person name="Nusbaum C."/>
            <person name="Birren B."/>
        </authorList>
    </citation>
    <scope>NUCLEOTIDE SEQUENCE [LARGE SCALE GENOMIC DNA]</scope>
    <source>
        <strain evidence="1 2">CC55_001C</strain>
    </source>
</reference>
<dbReference type="Proteomes" id="UP000018690">
    <property type="component" value="Unassembled WGS sequence"/>
</dbReference>
<dbReference type="EMBL" id="AZJF01000001">
    <property type="protein sequence ID" value="ETD20962.1"/>
    <property type="molecule type" value="Genomic_DNA"/>
</dbReference>
<proteinExistence type="predicted"/>
<keyword evidence="2" id="KW-1185">Reference proteome</keyword>
<dbReference type="AlphaFoldDB" id="A0A829NWH4"/>
<comment type="caution">
    <text evidence="1">The sequence shown here is derived from an EMBL/GenBank/DDBJ whole genome shotgun (WGS) entry which is preliminary data.</text>
</comment>
<dbReference type="RefSeq" id="WP_009245846.1">
    <property type="nucleotide sequence ID" value="NZ_KI669414.1"/>
</dbReference>
<sequence>MDQFVKQVLEEEKFSQEQKSYLLDCLEQGEEMEEVLYLAKSCLSVEQMERIKQLLSEHSQMFRCSWRKSWNKKKRDKEG</sequence>
<gene>
    <name evidence="1" type="ORF">HMPREF1201_00967</name>
</gene>
<organism evidence="1 2">
    <name type="scientific">Mediterraneibacter gnavus (strain CC55_001C)</name>
    <dbReference type="NCBI Taxonomy" id="1073375"/>
    <lineage>
        <taxon>Bacteria</taxon>
        <taxon>Bacillati</taxon>
        <taxon>Bacillota</taxon>
        <taxon>Clostridia</taxon>
        <taxon>Lachnospirales</taxon>
        <taxon>Lachnospiraceae</taxon>
        <taxon>Mediterraneibacter</taxon>
    </lineage>
</organism>
<evidence type="ECO:0000313" key="2">
    <source>
        <dbReference type="Proteomes" id="UP000018690"/>
    </source>
</evidence>
<name>A0A829NWH4_MEDG5</name>
<accession>A0A829NWH4</accession>
<evidence type="ECO:0000313" key="1">
    <source>
        <dbReference type="EMBL" id="ETD20962.1"/>
    </source>
</evidence>